<evidence type="ECO:0000313" key="1">
    <source>
        <dbReference type="EMBL" id="CDP03654.1"/>
    </source>
</evidence>
<dbReference type="Gramene" id="CDP03654">
    <property type="protein sequence ID" value="CDP03654"/>
    <property type="gene ID" value="GSCOC_T00016089001"/>
</dbReference>
<name>A0A068U670_COFCA</name>
<dbReference type="AlphaFoldDB" id="A0A068U670"/>
<sequence length="84" mass="9617">MPSEIQIMRLVNLNLFAIITGQRIRLPELEDRIWLRHIPEEGLSSAILPSTALLMGCVADLHVFHDFSFPNRTLMQHRLVVLDG</sequence>
<reference evidence="2" key="1">
    <citation type="journal article" date="2014" name="Science">
        <title>The coffee genome provides insight into the convergent evolution of caffeine biosynthesis.</title>
        <authorList>
            <person name="Denoeud F."/>
            <person name="Carretero-Paulet L."/>
            <person name="Dereeper A."/>
            <person name="Droc G."/>
            <person name="Guyot R."/>
            <person name="Pietrella M."/>
            <person name="Zheng C."/>
            <person name="Alberti A."/>
            <person name="Anthony F."/>
            <person name="Aprea G."/>
            <person name="Aury J.M."/>
            <person name="Bento P."/>
            <person name="Bernard M."/>
            <person name="Bocs S."/>
            <person name="Campa C."/>
            <person name="Cenci A."/>
            <person name="Combes M.C."/>
            <person name="Crouzillat D."/>
            <person name="Da Silva C."/>
            <person name="Daddiego L."/>
            <person name="De Bellis F."/>
            <person name="Dussert S."/>
            <person name="Garsmeur O."/>
            <person name="Gayraud T."/>
            <person name="Guignon V."/>
            <person name="Jahn K."/>
            <person name="Jamilloux V."/>
            <person name="Joet T."/>
            <person name="Labadie K."/>
            <person name="Lan T."/>
            <person name="Leclercq J."/>
            <person name="Lepelley M."/>
            <person name="Leroy T."/>
            <person name="Li L.T."/>
            <person name="Librado P."/>
            <person name="Lopez L."/>
            <person name="Munoz A."/>
            <person name="Noel B."/>
            <person name="Pallavicini A."/>
            <person name="Perrotta G."/>
            <person name="Poncet V."/>
            <person name="Pot D."/>
            <person name="Priyono X."/>
            <person name="Rigoreau M."/>
            <person name="Rouard M."/>
            <person name="Rozas J."/>
            <person name="Tranchant-Dubreuil C."/>
            <person name="VanBuren R."/>
            <person name="Zhang Q."/>
            <person name="Andrade A.C."/>
            <person name="Argout X."/>
            <person name="Bertrand B."/>
            <person name="de Kochko A."/>
            <person name="Graziosi G."/>
            <person name="Henry R.J."/>
            <person name="Jayarama X."/>
            <person name="Ming R."/>
            <person name="Nagai C."/>
            <person name="Rounsley S."/>
            <person name="Sankoff D."/>
            <person name="Giuliano G."/>
            <person name="Albert V.A."/>
            <person name="Wincker P."/>
            <person name="Lashermes P."/>
        </authorList>
    </citation>
    <scope>NUCLEOTIDE SEQUENCE [LARGE SCALE GENOMIC DNA]</scope>
    <source>
        <strain evidence="2">cv. DH200-94</strain>
    </source>
</reference>
<accession>A0A068U670</accession>
<dbReference type="EMBL" id="HG739095">
    <property type="protein sequence ID" value="CDP03654.1"/>
    <property type="molecule type" value="Genomic_DNA"/>
</dbReference>
<evidence type="ECO:0000313" key="2">
    <source>
        <dbReference type="Proteomes" id="UP000295252"/>
    </source>
</evidence>
<proteinExistence type="predicted"/>
<keyword evidence="2" id="KW-1185">Reference proteome</keyword>
<dbReference type="InParanoid" id="A0A068U670"/>
<protein>
    <submittedName>
        <fullName evidence="1">Uncharacterized protein</fullName>
    </submittedName>
</protein>
<dbReference type="Proteomes" id="UP000295252">
    <property type="component" value="Chromosome I"/>
</dbReference>
<gene>
    <name evidence="1" type="ORF">GSCOC_T00016089001</name>
</gene>
<organism evidence="1 2">
    <name type="scientific">Coffea canephora</name>
    <name type="common">Robusta coffee</name>
    <dbReference type="NCBI Taxonomy" id="49390"/>
    <lineage>
        <taxon>Eukaryota</taxon>
        <taxon>Viridiplantae</taxon>
        <taxon>Streptophyta</taxon>
        <taxon>Embryophyta</taxon>
        <taxon>Tracheophyta</taxon>
        <taxon>Spermatophyta</taxon>
        <taxon>Magnoliopsida</taxon>
        <taxon>eudicotyledons</taxon>
        <taxon>Gunneridae</taxon>
        <taxon>Pentapetalae</taxon>
        <taxon>asterids</taxon>
        <taxon>lamiids</taxon>
        <taxon>Gentianales</taxon>
        <taxon>Rubiaceae</taxon>
        <taxon>Ixoroideae</taxon>
        <taxon>Gardenieae complex</taxon>
        <taxon>Bertiereae - Coffeeae clade</taxon>
        <taxon>Coffeeae</taxon>
        <taxon>Coffea</taxon>
    </lineage>
</organism>